<dbReference type="Proteomes" id="UP000826234">
    <property type="component" value="Unassembled WGS sequence"/>
</dbReference>
<name>A0ABQ7TLB8_PHRPL</name>
<feature type="compositionally biased region" description="Polar residues" evidence="1">
    <location>
        <begin position="49"/>
        <end position="60"/>
    </location>
</feature>
<reference evidence="2 3" key="1">
    <citation type="journal article" date="2022" name="Gigascience">
        <title>A chromosome-level genome assembly and annotation of the desert horned lizard, Phrynosoma platyrhinos, provides insight into chromosomal rearrangements among reptiles.</title>
        <authorList>
            <person name="Koochekian N."/>
            <person name="Ascanio A."/>
            <person name="Farleigh K."/>
            <person name="Card D.C."/>
            <person name="Schield D.R."/>
            <person name="Castoe T.A."/>
            <person name="Jezkova T."/>
        </authorList>
    </citation>
    <scope>NUCLEOTIDE SEQUENCE [LARGE SCALE GENOMIC DNA]</scope>
    <source>
        <strain evidence="2">NK-2021</strain>
    </source>
</reference>
<feature type="compositionally biased region" description="Basic and acidic residues" evidence="1">
    <location>
        <begin position="20"/>
        <end position="29"/>
    </location>
</feature>
<feature type="region of interest" description="Disordered" evidence="1">
    <location>
        <begin position="1"/>
        <end position="78"/>
    </location>
</feature>
<feature type="non-terminal residue" evidence="2">
    <location>
        <position position="1"/>
    </location>
</feature>
<comment type="caution">
    <text evidence="2">The sequence shown here is derived from an EMBL/GenBank/DDBJ whole genome shotgun (WGS) entry which is preliminary data.</text>
</comment>
<evidence type="ECO:0000313" key="2">
    <source>
        <dbReference type="EMBL" id="KAH0630176.1"/>
    </source>
</evidence>
<sequence length="180" mass="20730">ISEAESEAVEPSTVEPLPEILHEKQHQISEETSPELLEIMPESAPTLIKTKTSEPLSGTDSDVYEKEEEKCPSTERQTRSVKFGMWNSHLEGKASPLDSVQEIKTSSENYVSREHIRKKLRMERMVLKRMRTPKRAKRISVPKIEYFQVLRDQEKSHIPPMLAHPSQLCLLVRSDILKLD</sequence>
<accession>A0ABQ7TLB8</accession>
<protein>
    <submittedName>
        <fullName evidence="2">Uncharacterized protein</fullName>
    </submittedName>
</protein>
<proteinExistence type="predicted"/>
<evidence type="ECO:0000313" key="3">
    <source>
        <dbReference type="Proteomes" id="UP000826234"/>
    </source>
</evidence>
<gene>
    <name evidence="2" type="ORF">JD844_012883</name>
</gene>
<dbReference type="EMBL" id="JAIPUX010000439">
    <property type="protein sequence ID" value="KAH0630176.1"/>
    <property type="molecule type" value="Genomic_DNA"/>
</dbReference>
<feature type="compositionally biased region" description="Basic and acidic residues" evidence="1">
    <location>
        <begin position="63"/>
        <end position="78"/>
    </location>
</feature>
<evidence type="ECO:0000256" key="1">
    <source>
        <dbReference type="SAM" id="MobiDB-lite"/>
    </source>
</evidence>
<organism evidence="2 3">
    <name type="scientific">Phrynosoma platyrhinos</name>
    <name type="common">Desert horned lizard</name>
    <dbReference type="NCBI Taxonomy" id="52577"/>
    <lineage>
        <taxon>Eukaryota</taxon>
        <taxon>Metazoa</taxon>
        <taxon>Chordata</taxon>
        <taxon>Craniata</taxon>
        <taxon>Vertebrata</taxon>
        <taxon>Euteleostomi</taxon>
        <taxon>Lepidosauria</taxon>
        <taxon>Squamata</taxon>
        <taxon>Bifurcata</taxon>
        <taxon>Unidentata</taxon>
        <taxon>Episquamata</taxon>
        <taxon>Toxicofera</taxon>
        <taxon>Iguania</taxon>
        <taxon>Phrynosomatidae</taxon>
        <taxon>Phrynosomatinae</taxon>
        <taxon>Phrynosoma</taxon>
    </lineage>
</organism>
<keyword evidence="3" id="KW-1185">Reference proteome</keyword>